<dbReference type="EMBL" id="JANLCJ010000001">
    <property type="protein sequence ID" value="MCS5732386.1"/>
    <property type="molecule type" value="Genomic_DNA"/>
</dbReference>
<protein>
    <submittedName>
        <fullName evidence="1">Uncharacterized protein</fullName>
    </submittedName>
</protein>
<dbReference type="RefSeq" id="WP_259536996.1">
    <property type="nucleotide sequence ID" value="NZ_JANLCJ010000001.1"/>
</dbReference>
<evidence type="ECO:0000313" key="1">
    <source>
        <dbReference type="EMBL" id="MCS5732386.1"/>
    </source>
</evidence>
<keyword evidence="2" id="KW-1185">Reference proteome</keyword>
<reference evidence="1" key="1">
    <citation type="submission" date="2022-08" db="EMBL/GenBank/DDBJ databases">
        <authorList>
            <person name="Deng Y."/>
            <person name="Han X.-F."/>
            <person name="Zhang Y.-Q."/>
        </authorList>
    </citation>
    <scope>NUCLEOTIDE SEQUENCE</scope>
    <source>
        <strain evidence="1">CPCC 203386</strain>
    </source>
</reference>
<gene>
    <name evidence="1" type="ORF">N1032_01335</name>
</gene>
<name>A0ABT2GZY5_9MICO</name>
<dbReference type="Proteomes" id="UP001165586">
    <property type="component" value="Unassembled WGS sequence"/>
</dbReference>
<proteinExistence type="predicted"/>
<sequence>MSSNAKFKIDPKGQAELEKRVSEELNKRVNAVLSETVASSNGQSEDEVLASLVRGFKQNGLEPNEDALRVWAKQIVAGEL</sequence>
<comment type="caution">
    <text evidence="1">The sequence shown here is derived from an EMBL/GenBank/DDBJ whole genome shotgun (WGS) entry which is preliminary data.</text>
</comment>
<evidence type="ECO:0000313" key="2">
    <source>
        <dbReference type="Proteomes" id="UP001165586"/>
    </source>
</evidence>
<accession>A0ABT2GZY5</accession>
<organism evidence="1 2">
    <name type="scientific">Herbiconiux daphne</name>
    <dbReference type="NCBI Taxonomy" id="2970914"/>
    <lineage>
        <taxon>Bacteria</taxon>
        <taxon>Bacillati</taxon>
        <taxon>Actinomycetota</taxon>
        <taxon>Actinomycetes</taxon>
        <taxon>Micrococcales</taxon>
        <taxon>Microbacteriaceae</taxon>
        <taxon>Herbiconiux</taxon>
    </lineage>
</organism>